<dbReference type="VEuPathDB" id="FungiDB:FVEG_14984"/>
<dbReference type="EMBL" id="DS022243">
    <property type="protein sequence ID" value="EWG39232.1"/>
    <property type="molecule type" value="Genomic_DNA"/>
</dbReference>
<dbReference type="AlphaFoldDB" id="W7M2U4"/>
<name>W7M2U4_GIBM7</name>
<dbReference type="EMBL" id="CM000583">
    <property type="protein sequence ID" value="EWG39232.1"/>
    <property type="molecule type" value="Genomic_DNA"/>
</dbReference>
<accession>W7M2U4</accession>
<protein>
    <submittedName>
        <fullName evidence="1">Uncharacterized protein</fullName>
    </submittedName>
</protein>
<reference evidence="1 2" key="1">
    <citation type="journal article" date="2010" name="Nature">
        <title>Comparative genomics reveals mobile pathogenicity chromosomes in Fusarium.</title>
        <authorList>
            <person name="Ma L.J."/>
            <person name="van der Does H.C."/>
            <person name="Borkovich K.A."/>
            <person name="Coleman J.J."/>
            <person name="Daboussi M.J."/>
            <person name="Di Pietro A."/>
            <person name="Dufresne M."/>
            <person name="Freitag M."/>
            <person name="Grabherr M."/>
            <person name="Henrissat B."/>
            <person name="Houterman P.M."/>
            <person name="Kang S."/>
            <person name="Shim W.B."/>
            <person name="Woloshuk C."/>
            <person name="Xie X."/>
            <person name="Xu J.R."/>
            <person name="Antoniw J."/>
            <person name="Baker S.E."/>
            <person name="Bluhm B.H."/>
            <person name="Breakspear A."/>
            <person name="Brown D.W."/>
            <person name="Butchko R.A."/>
            <person name="Chapman S."/>
            <person name="Coulson R."/>
            <person name="Coutinho P.M."/>
            <person name="Danchin E.G."/>
            <person name="Diener A."/>
            <person name="Gale L.R."/>
            <person name="Gardiner D.M."/>
            <person name="Goff S."/>
            <person name="Hammond-Kosack K.E."/>
            <person name="Hilburn K."/>
            <person name="Hua-Van A."/>
            <person name="Jonkers W."/>
            <person name="Kazan K."/>
            <person name="Kodira C.D."/>
            <person name="Koehrsen M."/>
            <person name="Kumar L."/>
            <person name="Lee Y.H."/>
            <person name="Li L."/>
            <person name="Manners J.M."/>
            <person name="Miranda-Saavedra D."/>
            <person name="Mukherjee M."/>
            <person name="Park G."/>
            <person name="Park J."/>
            <person name="Park S.Y."/>
            <person name="Proctor R.H."/>
            <person name="Regev A."/>
            <person name="Ruiz-Roldan M.C."/>
            <person name="Sain D."/>
            <person name="Sakthikumar S."/>
            <person name="Sykes S."/>
            <person name="Schwartz D.C."/>
            <person name="Turgeon B.G."/>
            <person name="Wapinski I."/>
            <person name="Yoder O."/>
            <person name="Young S."/>
            <person name="Zeng Q."/>
            <person name="Zhou S."/>
            <person name="Galagan J."/>
            <person name="Cuomo C.A."/>
            <person name="Kistler H.C."/>
            <person name="Rep M."/>
        </authorList>
    </citation>
    <scope>NUCLEOTIDE SEQUENCE [LARGE SCALE GENOMIC DNA]</scope>
    <source>
        <strain evidence="2">M3125 / FGSC 7600</strain>
    </source>
</reference>
<sequence length="119" mass="13418">MDGFSPESKAITHTRLSKRSTGRFENAVSMRPRRSLGCCVQSVCAVLQFFLRVMLCIALVSSLSRRDGKEYIYVAMLNPIRLRTDTEANGNRLRSEIKVTVALFSALKDSIHHSLTLDR</sequence>
<keyword evidence="2" id="KW-1185">Reference proteome</keyword>
<proteinExistence type="predicted"/>
<organism evidence="1 2">
    <name type="scientific">Gibberella moniliformis (strain M3125 / FGSC 7600)</name>
    <name type="common">Maize ear and stalk rot fungus</name>
    <name type="synonym">Fusarium verticillioides</name>
    <dbReference type="NCBI Taxonomy" id="334819"/>
    <lineage>
        <taxon>Eukaryota</taxon>
        <taxon>Fungi</taxon>
        <taxon>Dikarya</taxon>
        <taxon>Ascomycota</taxon>
        <taxon>Pezizomycotina</taxon>
        <taxon>Sordariomycetes</taxon>
        <taxon>Hypocreomycetidae</taxon>
        <taxon>Hypocreales</taxon>
        <taxon>Nectriaceae</taxon>
        <taxon>Fusarium</taxon>
        <taxon>Fusarium fujikuroi species complex</taxon>
    </lineage>
</organism>
<gene>
    <name evidence="1" type="ORF">FVEG_14984</name>
</gene>
<dbReference type="Proteomes" id="UP000009096">
    <property type="component" value="Chromosome 6"/>
</dbReference>
<evidence type="ECO:0000313" key="2">
    <source>
        <dbReference type="Proteomes" id="UP000009096"/>
    </source>
</evidence>
<dbReference type="GeneID" id="30071860"/>
<dbReference type="RefSeq" id="XP_018745423.1">
    <property type="nucleotide sequence ID" value="XM_018904061.1"/>
</dbReference>
<dbReference type="KEGG" id="fvr:FVEG_14984"/>
<evidence type="ECO:0000313" key="1">
    <source>
        <dbReference type="EMBL" id="EWG39232.1"/>
    </source>
</evidence>